<gene>
    <name evidence="12" type="ORF">C2869_09405</name>
</gene>
<protein>
    <submittedName>
        <fullName evidence="12">Cytochrome c4</fullName>
    </submittedName>
</protein>
<accession>A0A2S0VQZ0</accession>
<feature type="signal peptide" evidence="10">
    <location>
        <begin position="1"/>
        <end position="20"/>
    </location>
</feature>
<evidence type="ECO:0000256" key="6">
    <source>
        <dbReference type="ARBA" id="ARBA00022982"/>
    </source>
</evidence>
<keyword evidence="5" id="KW-0574">Periplasm</keyword>
<feature type="binding site" description="covalent" evidence="8">
    <location>
        <position position="140"/>
    </location>
    <ligand>
        <name>heme c</name>
        <dbReference type="ChEBI" id="CHEBI:61717"/>
        <label>2</label>
    </ligand>
</feature>
<dbReference type="OrthoDB" id="9773456at2"/>
<feature type="domain" description="Cytochrome c" evidence="11">
    <location>
        <begin position="24"/>
        <end position="107"/>
    </location>
</feature>
<dbReference type="SUPFAM" id="SSF46626">
    <property type="entry name" value="Cytochrome c"/>
    <property type="match status" value="2"/>
</dbReference>
<keyword evidence="4 9" id="KW-0479">Metal-binding</keyword>
<evidence type="ECO:0000313" key="12">
    <source>
        <dbReference type="EMBL" id="AWB66633.1"/>
    </source>
</evidence>
<evidence type="ECO:0000256" key="8">
    <source>
        <dbReference type="PIRSR" id="PIRSR000005-1"/>
    </source>
</evidence>
<feature type="binding site" description="axial binding residue" evidence="9">
    <location>
        <position position="40"/>
    </location>
    <ligand>
        <name>heme c</name>
        <dbReference type="ChEBI" id="CHEBI:61717"/>
        <label>1</label>
    </ligand>
    <ligandPart>
        <name>Fe</name>
        <dbReference type="ChEBI" id="CHEBI:18248"/>
    </ligandPart>
</feature>
<evidence type="ECO:0000256" key="7">
    <source>
        <dbReference type="ARBA" id="ARBA00023004"/>
    </source>
</evidence>
<dbReference type="Gene3D" id="1.10.760.10">
    <property type="entry name" value="Cytochrome c-like domain"/>
    <property type="match status" value="2"/>
</dbReference>
<feature type="binding site" description="axial binding residue" evidence="9">
    <location>
        <position position="141"/>
    </location>
    <ligand>
        <name>heme c</name>
        <dbReference type="ChEBI" id="CHEBI:61717"/>
        <label>2</label>
    </ligand>
    <ligandPart>
        <name>Fe</name>
        <dbReference type="ChEBI" id="CHEBI:18248"/>
    </ligandPart>
</feature>
<proteinExistence type="predicted"/>
<comment type="subcellular location">
    <subcellularLocation>
        <location evidence="1">Periplasm</location>
    </subcellularLocation>
</comment>
<feature type="binding site" description="covalent" evidence="8">
    <location>
        <position position="36"/>
    </location>
    <ligand>
        <name>heme c</name>
        <dbReference type="ChEBI" id="CHEBI:61717"/>
        <label>1</label>
    </ligand>
</feature>
<evidence type="ECO:0000259" key="11">
    <source>
        <dbReference type="PROSITE" id="PS51007"/>
    </source>
</evidence>
<dbReference type="AlphaFoldDB" id="A0A2S0VQZ0"/>
<dbReference type="PROSITE" id="PS51007">
    <property type="entry name" value="CYTC"/>
    <property type="match status" value="2"/>
</dbReference>
<feature type="binding site" description="covalent" evidence="8">
    <location>
        <position position="39"/>
    </location>
    <ligand>
        <name>heme c</name>
        <dbReference type="ChEBI" id="CHEBI:61717"/>
        <label>1</label>
    </ligand>
</feature>
<dbReference type="InterPro" id="IPR008168">
    <property type="entry name" value="Cyt_C_IC"/>
</dbReference>
<sequence length="207" mass="21432">MKKIAIAFSLLLGLTAHTNAAPQGDAQAGKAKSATCAACHGADGNSMIPANPNLAGQSAAYLLKQLKEFKSAATGGEGRKSAVMGAMAMPLSEQDMADLAAYFSSQEPKPGATPEDVIKAGQKLYNGGDTERGVTACIACHGPRGNGMGLAGFPKISFQHADYVAAQLKAFRDGSRDNDLNGMMRDVAAKLSDKDIETLSKYVGGLH</sequence>
<comment type="PTM">
    <text evidence="8">Binds 2 heme c groups covalently per subunit.</text>
</comment>
<keyword evidence="7 9" id="KW-0408">Iron</keyword>
<feature type="binding site" description="covalent" evidence="8">
    <location>
        <position position="137"/>
    </location>
    <ligand>
        <name>heme c</name>
        <dbReference type="ChEBI" id="CHEBI:61717"/>
        <label>2</label>
    </ligand>
</feature>
<dbReference type="InterPro" id="IPR050597">
    <property type="entry name" value="Cytochrome_c_Oxidase_Subunit"/>
</dbReference>
<evidence type="ECO:0000256" key="9">
    <source>
        <dbReference type="PIRSR" id="PIRSR000005-2"/>
    </source>
</evidence>
<dbReference type="PRINTS" id="PR00605">
    <property type="entry name" value="CYTCHROMECIC"/>
</dbReference>
<dbReference type="RefSeq" id="WP_108602693.1">
    <property type="nucleotide sequence ID" value="NZ_CP026604.1"/>
</dbReference>
<feature type="binding site" description="axial binding residue" evidence="9">
    <location>
        <position position="184"/>
    </location>
    <ligand>
        <name>heme c</name>
        <dbReference type="ChEBI" id="CHEBI:61717"/>
        <label>2</label>
    </ligand>
    <ligandPart>
        <name>Fe</name>
        <dbReference type="ChEBI" id="CHEBI:18248"/>
    </ligandPart>
</feature>
<dbReference type="KEGG" id="cate:C2869_09405"/>
<name>A0A2S0VQZ0_9ALTE</name>
<keyword evidence="13" id="KW-1185">Reference proteome</keyword>
<dbReference type="InterPro" id="IPR009056">
    <property type="entry name" value="Cyt_c-like_dom"/>
</dbReference>
<feature type="domain" description="Cytochrome c" evidence="11">
    <location>
        <begin position="116"/>
        <end position="207"/>
    </location>
</feature>
<evidence type="ECO:0000256" key="1">
    <source>
        <dbReference type="ARBA" id="ARBA00004418"/>
    </source>
</evidence>
<dbReference type="GO" id="GO:0020037">
    <property type="term" value="F:heme binding"/>
    <property type="evidence" value="ECO:0007669"/>
    <property type="project" value="InterPro"/>
</dbReference>
<dbReference type="PANTHER" id="PTHR33751:SF9">
    <property type="entry name" value="CYTOCHROME C4"/>
    <property type="match status" value="1"/>
</dbReference>
<feature type="chain" id="PRO_5015415954" evidence="10">
    <location>
        <begin position="21"/>
        <end position="207"/>
    </location>
</feature>
<dbReference type="InterPro" id="IPR024167">
    <property type="entry name" value="Cytochrome_c4-like"/>
</dbReference>
<evidence type="ECO:0000256" key="10">
    <source>
        <dbReference type="SAM" id="SignalP"/>
    </source>
</evidence>
<dbReference type="EMBL" id="CP026604">
    <property type="protein sequence ID" value="AWB66633.1"/>
    <property type="molecule type" value="Genomic_DNA"/>
</dbReference>
<reference evidence="12 13" key="1">
    <citation type="submission" date="2018-01" db="EMBL/GenBank/DDBJ databases">
        <title>Genome sequence of a Cantenovulum-like bacteria.</title>
        <authorList>
            <person name="Tan W.R."/>
            <person name="Lau N.-S."/>
            <person name="Go F."/>
            <person name="Amirul A.-A.A."/>
        </authorList>
    </citation>
    <scope>NUCLEOTIDE SEQUENCE [LARGE SCALE GENOMIC DNA]</scope>
    <source>
        <strain evidence="12 13">CCB-QB4</strain>
    </source>
</reference>
<evidence type="ECO:0000256" key="3">
    <source>
        <dbReference type="ARBA" id="ARBA00022617"/>
    </source>
</evidence>
<organism evidence="12 13">
    <name type="scientific">Saccharobesus litoralis</name>
    <dbReference type="NCBI Taxonomy" id="2172099"/>
    <lineage>
        <taxon>Bacteria</taxon>
        <taxon>Pseudomonadati</taxon>
        <taxon>Pseudomonadota</taxon>
        <taxon>Gammaproteobacteria</taxon>
        <taxon>Alteromonadales</taxon>
        <taxon>Alteromonadaceae</taxon>
        <taxon>Saccharobesus</taxon>
    </lineage>
</organism>
<dbReference type="Pfam" id="PF00034">
    <property type="entry name" value="Cytochrom_C"/>
    <property type="match status" value="2"/>
</dbReference>
<evidence type="ECO:0000313" key="13">
    <source>
        <dbReference type="Proteomes" id="UP000244441"/>
    </source>
</evidence>
<evidence type="ECO:0000256" key="5">
    <source>
        <dbReference type="ARBA" id="ARBA00022764"/>
    </source>
</evidence>
<keyword evidence="3 8" id="KW-0349">Heme</keyword>
<dbReference type="GO" id="GO:0005506">
    <property type="term" value="F:iron ion binding"/>
    <property type="evidence" value="ECO:0007669"/>
    <property type="project" value="InterPro"/>
</dbReference>
<dbReference type="Proteomes" id="UP000244441">
    <property type="component" value="Chromosome"/>
</dbReference>
<keyword evidence="6" id="KW-0249">Electron transport</keyword>
<evidence type="ECO:0000256" key="4">
    <source>
        <dbReference type="ARBA" id="ARBA00022723"/>
    </source>
</evidence>
<keyword evidence="2" id="KW-0813">Transport</keyword>
<dbReference type="PIRSF" id="PIRSF000005">
    <property type="entry name" value="Cytochrome_c4"/>
    <property type="match status" value="1"/>
</dbReference>
<keyword evidence="10" id="KW-0732">Signal</keyword>
<evidence type="ECO:0000256" key="2">
    <source>
        <dbReference type="ARBA" id="ARBA00022448"/>
    </source>
</evidence>
<dbReference type="PANTHER" id="PTHR33751">
    <property type="entry name" value="CBB3-TYPE CYTOCHROME C OXIDASE SUBUNIT FIXP"/>
    <property type="match status" value="1"/>
</dbReference>
<feature type="binding site" description="axial binding residue" evidence="9">
    <location>
        <position position="84"/>
    </location>
    <ligand>
        <name>heme c</name>
        <dbReference type="ChEBI" id="CHEBI:61717"/>
        <label>1</label>
    </ligand>
    <ligandPart>
        <name>Fe</name>
        <dbReference type="ChEBI" id="CHEBI:18248"/>
    </ligandPart>
</feature>
<dbReference type="GO" id="GO:0009055">
    <property type="term" value="F:electron transfer activity"/>
    <property type="evidence" value="ECO:0007669"/>
    <property type="project" value="InterPro"/>
</dbReference>
<dbReference type="GO" id="GO:0042597">
    <property type="term" value="C:periplasmic space"/>
    <property type="evidence" value="ECO:0007669"/>
    <property type="project" value="UniProtKB-SubCell"/>
</dbReference>
<dbReference type="InterPro" id="IPR036909">
    <property type="entry name" value="Cyt_c-like_dom_sf"/>
</dbReference>